<dbReference type="EMBL" id="MU007118">
    <property type="protein sequence ID" value="KAF2419602.1"/>
    <property type="molecule type" value="Genomic_DNA"/>
</dbReference>
<organism evidence="2 3">
    <name type="scientific">Tothia fuscella</name>
    <dbReference type="NCBI Taxonomy" id="1048955"/>
    <lineage>
        <taxon>Eukaryota</taxon>
        <taxon>Fungi</taxon>
        <taxon>Dikarya</taxon>
        <taxon>Ascomycota</taxon>
        <taxon>Pezizomycotina</taxon>
        <taxon>Dothideomycetes</taxon>
        <taxon>Pleosporomycetidae</taxon>
        <taxon>Venturiales</taxon>
        <taxon>Cylindrosympodiaceae</taxon>
        <taxon>Tothia</taxon>
    </lineage>
</organism>
<evidence type="ECO:0000313" key="3">
    <source>
        <dbReference type="Proteomes" id="UP000800235"/>
    </source>
</evidence>
<proteinExistence type="predicted"/>
<feature type="compositionally biased region" description="Polar residues" evidence="1">
    <location>
        <begin position="15"/>
        <end position="24"/>
    </location>
</feature>
<dbReference type="Proteomes" id="UP000800235">
    <property type="component" value="Unassembled WGS sequence"/>
</dbReference>
<keyword evidence="3" id="KW-1185">Reference proteome</keyword>
<dbReference type="AlphaFoldDB" id="A0A9P4TT63"/>
<feature type="compositionally biased region" description="Polar residues" evidence="1">
    <location>
        <begin position="33"/>
        <end position="72"/>
    </location>
</feature>
<evidence type="ECO:0000256" key="1">
    <source>
        <dbReference type="SAM" id="MobiDB-lite"/>
    </source>
</evidence>
<feature type="compositionally biased region" description="Basic and acidic residues" evidence="1">
    <location>
        <begin position="152"/>
        <end position="168"/>
    </location>
</feature>
<gene>
    <name evidence="2" type="ORF">EJ08DRAFT_42666</name>
</gene>
<name>A0A9P4TT63_9PEZI</name>
<feature type="region of interest" description="Disordered" evidence="1">
    <location>
        <begin position="209"/>
        <end position="253"/>
    </location>
</feature>
<accession>A0A9P4TT63</accession>
<dbReference type="OrthoDB" id="5389296at2759"/>
<feature type="compositionally biased region" description="Acidic residues" evidence="1">
    <location>
        <begin position="108"/>
        <end position="127"/>
    </location>
</feature>
<sequence>MPPPLPATPSPRRFLNSNKSTSKQSFDERSAQKPPSNLRFSRITGNDANSGNVNTNTTPQQSSVRPTSAHSQFAATPKFSFAKAKRHDALLLSPDKPRPVFTARDSGEEGIEDVGNEDHEDDQDEMILETTEVDPNLHLGDDRPPSPKRQRRSLDDTVHVRNRMHDEPQFSSRPNFDIPPARPTPSPIAARPPRFLFAQPTPTLVSTLQPIDDPDAGPIARPVFLKPPSTAEDTTNPLPEAFSPHRRGQKFTPGGMASEVRQWIVDATQAGNFRRITGDLMRARVMESRGSTNDGVVLVRGSVEGSEVKLLLPGAGKGKNSTGLTAGQIVAVKAPTWDVLIDGVAWIVAADWRVLGHPYA</sequence>
<feature type="region of interest" description="Disordered" evidence="1">
    <location>
        <begin position="1"/>
        <end position="72"/>
    </location>
</feature>
<feature type="region of interest" description="Disordered" evidence="1">
    <location>
        <begin position="88"/>
        <end position="192"/>
    </location>
</feature>
<protein>
    <submittedName>
        <fullName evidence="2">Uncharacterized protein</fullName>
    </submittedName>
</protein>
<reference evidence="2" key="1">
    <citation type="journal article" date="2020" name="Stud. Mycol.">
        <title>101 Dothideomycetes genomes: a test case for predicting lifestyles and emergence of pathogens.</title>
        <authorList>
            <person name="Haridas S."/>
            <person name="Albert R."/>
            <person name="Binder M."/>
            <person name="Bloem J."/>
            <person name="Labutti K."/>
            <person name="Salamov A."/>
            <person name="Andreopoulos B."/>
            <person name="Baker S."/>
            <person name="Barry K."/>
            <person name="Bills G."/>
            <person name="Bluhm B."/>
            <person name="Cannon C."/>
            <person name="Castanera R."/>
            <person name="Culley D."/>
            <person name="Daum C."/>
            <person name="Ezra D."/>
            <person name="Gonzalez J."/>
            <person name="Henrissat B."/>
            <person name="Kuo A."/>
            <person name="Liang C."/>
            <person name="Lipzen A."/>
            <person name="Lutzoni F."/>
            <person name="Magnuson J."/>
            <person name="Mondo S."/>
            <person name="Nolan M."/>
            <person name="Ohm R."/>
            <person name="Pangilinan J."/>
            <person name="Park H.-J."/>
            <person name="Ramirez L."/>
            <person name="Alfaro M."/>
            <person name="Sun H."/>
            <person name="Tritt A."/>
            <person name="Yoshinaga Y."/>
            <person name="Zwiers L.-H."/>
            <person name="Turgeon B."/>
            <person name="Goodwin S."/>
            <person name="Spatafora J."/>
            <person name="Crous P."/>
            <person name="Grigoriev I."/>
        </authorList>
    </citation>
    <scope>NUCLEOTIDE SEQUENCE</scope>
    <source>
        <strain evidence="2">CBS 130266</strain>
    </source>
</reference>
<evidence type="ECO:0000313" key="2">
    <source>
        <dbReference type="EMBL" id="KAF2419602.1"/>
    </source>
</evidence>
<comment type="caution">
    <text evidence="2">The sequence shown here is derived from an EMBL/GenBank/DDBJ whole genome shotgun (WGS) entry which is preliminary data.</text>
</comment>